<evidence type="ECO:0000313" key="1">
    <source>
        <dbReference type="Ensembl" id="ENSCCEP00000021706.1"/>
    </source>
</evidence>
<dbReference type="Proteomes" id="UP000694410">
    <property type="component" value="Unplaced"/>
</dbReference>
<proteinExistence type="predicted"/>
<reference evidence="1" key="1">
    <citation type="submission" date="2025-08" db="UniProtKB">
        <authorList>
            <consortium name="Ensembl"/>
        </authorList>
    </citation>
    <scope>IDENTIFICATION</scope>
</reference>
<evidence type="ECO:0000313" key="2">
    <source>
        <dbReference type="Proteomes" id="UP000694410"/>
    </source>
</evidence>
<sequence length="130" mass="14028">MSFTRNLFCAQCRPSIPSLKLEVIPAEGSAQVPTQPCFADQLMNCSSTSVKYYLLGEAADVAALFLTQEKELRDPKLTSGPCTALLGSHRNVEHYRGFEDSLLCIGVKHLAQAVVGTHSTLPAATLSSRC</sequence>
<name>A0A8C0VGU1_CYACU</name>
<accession>A0A8C0VGU1</accession>
<reference evidence="1" key="2">
    <citation type="submission" date="2025-09" db="UniProtKB">
        <authorList>
            <consortium name="Ensembl"/>
        </authorList>
    </citation>
    <scope>IDENTIFICATION</scope>
</reference>
<protein>
    <submittedName>
        <fullName evidence="1">Uncharacterized protein</fullName>
    </submittedName>
</protein>
<organism evidence="1 2">
    <name type="scientific">Cyanistes caeruleus</name>
    <name type="common">Eurasian blue tit</name>
    <name type="synonym">Parus caeruleus</name>
    <dbReference type="NCBI Taxonomy" id="156563"/>
    <lineage>
        <taxon>Eukaryota</taxon>
        <taxon>Metazoa</taxon>
        <taxon>Chordata</taxon>
        <taxon>Craniata</taxon>
        <taxon>Vertebrata</taxon>
        <taxon>Euteleostomi</taxon>
        <taxon>Archelosauria</taxon>
        <taxon>Archosauria</taxon>
        <taxon>Dinosauria</taxon>
        <taxon>Saurischia</taxon>
        <taxon>Theropoda</taxon>
        <taxon>Coelurosauria</taxon>
        <taxon>Aves</taxon>
        <taxon>Neognathae</taxon>
        <taxon>Neoaves</taxon>
        <taxon>Telluraves</taxon>
        <taxon>Australaves</taxon>
        <taxon>Passeriformes</taxon>
        <taxon>Paridae</taxon>
        <taxon>Cyanistes</taxon>
    </lineage>
</organism>
<dbReference type="AlphaFoldDB" id="A0A8C0VGU1"/>
<keyword evidence="2" id="KW-1185">Reference proteome</keyword>
<dbReference type="Ensembl" id="ENSCCET00000033000.1">
    <property type="protein sequence ID" value="ENSCCEP00000021706.1"/>
    <property type="gene ID" value="ENSCCEG00000019658.1"/>
</dbReference>